<keyword evidence="1" id="KW-0378">Hydrolase</keyword>
<dbReference type="SMR" id="S7UXK9"/>
<feature type="compositionally biased region" description="Polar residues" evidence="2">
    <location>
        <begin position="1"/>
        <end position="24"/>
    </location>
</feature>
<comment type="caution">
    <text evidence="5">The sequence shown here is derived from an EMBL/GenBank/DDBJ whole genome shotgun (WGS) entry which is preliminary data.</text>
</comment>
<dbReference type="SMART" id="SM00487">
    <property type="entry name" value="DEXDc"/>
    <property type="match status" value="1"/>
</dbReference>
<dbReference type="InterPro" id="IPR027417">
    <property type="entry name" value="P-loop_NTPase"/>
</dbReference>
<dbReference type="GO" id="GO:0006283">
    <property type="term" value="P:transcription-coupled nucleotide-excision repair"/>
    <property type="evidence" value="ECO:0007669"/>
    <property type="project" value="TreeGrafter"/>
</dbReference>
<feature type="compositionally biased region" description="Basic and acidic residues" evidence="2">
    <location>
        <begin position="512"/>
        <end position="533"/>
    </location>
</feature>
<feature type="compositionally biased region" description="Basic and acidic residues" evidence="2">
    <location>
        <begin position="653"/>
        <end position="669"/>
    </location>
</feature>
<feature type="region of interest" description="Disordered" evidence="2">
    <location>
        <begin position="298"/>
        <end position="618"/>
    </location>
</feature>
<feature type="compositionally biased region" description="Basic and acidic residues" evidence="2">
    <location>
        <begin position="301"/>
        <end position="310"/>
    </location>
</feature>
<name>S7UXK9_TOXGG</name>
<reference evidence="5 6" key="1">
    <citation type="submission" date="2006-05" db="EMBL/GenBank/DDBJ databases">
        <authorList>
            <person name="Paulsen I."/>
        </authorList>
    </citation>
    <scope>NUCLEOTIDE SEQUENCE [LARGE SCALE GENOMIC DNA]</scope>
    <source>
        <strain evidence="5 6">GT1</strain>
    </source>
</reference>
<feature type="compositionally biased region" description="Basic residues" evidence="2">
    <location>
        <begin position="447"/>
        <end position="456"/>
    </location>
</feature>
<sequence length="1596" mass="175841">MAPANDTSASKQSDSLDSGRTSSAVDAVHESREAERGSAEAASLSGLSSERRFPSTWSSPQDGPDLGGDASSSHASCVVGGFSKQRDSYSGPSPNSEECQNANIHAVDGSSGDREGGALRLSTLGEDVFPQAKDPAGSDLSKDRNNCSLGAPCSALESLANEAGSGLDSSLSSSFLQRLGVRAVSASAVEERVQEELQQQEETLKKQRQRPRSSASSSSSSSSTALPSCQEAAGRSKAPSVRQPPSGGLRPSENQAFFGDEKGGTEGQSATRSPGYGVEDHSGTGFDALVRGFASRLDPAIGEKETRERGGATNAEQAFSRKHEFSARQTRAADALRLTAQDSGSESRFREASRHEEKASRSEDQQSCRAPEEDEQEKDREHPGALHRFPSPERPDEGGLHGEEREKERMVFLRGEDDEEDEEDEEDGDEEELEEDECWTPEMQRTKQYRGGKKRRADLQASETPSLPPTGRADLKRKRGKISELSPSSEAAVRSVPPSRSRRVSPATGDGAVKRHLDVRKARKEAGTNDTSRRQRTTSPDLSSEEESAYSPEEMPSSASSVSSDGECKSSRSARGDTVASRSPSEARLCDPPRQRLPSHTPPSQASSGRLDKTSVDDSSLTVYRRRVTLFEKNARQSSDSAFGEEVLVSAEADERREQGEGDEGRGEASSESPQTFLRVPKFIWENLYPHQQTGVRWLWQLLKQGVGGIVGDEMGLGKTIQAVAFLAALHHSGVLQDLWEFQRQAVARAAMSSMPRGAAAAGSSRLLRKKGGDGGVLVVCPATVLHQWAKEFHLWYPPLRVCVFHQKSIDRLEEAARAAEESNGILLTTYETFRMHLRLLLRYVWKMAILDEGQKIRNPHAAITLAVKQLPTPHRLILSATPIQNNLQEFWSLLDFAAPGRLGTLPVFLEQIAEPITMGGYANASRESVEAAYRCACLLRKVALPLILRRSKKEMQEFLRLPNKAEEVLLCNMTAEQYALYVDFLAVQKARFSRHHYHPNDAFSSPFEASEETLEKRDRCRMLFTLSVLRKIANHPDLLLVHNEVRPEDYGNPERSGKLIVLREVLRVWKAEGRRVLLFAQTVQMLDILQRFLETCDPSVPSSSSSAPSSTIGGKKGFSFLRLDGGVPVASRHAIVDSFQRDSSIFALLLTTRVGGVGLNLTAADRVVIFDPDWNPMTDMQARERSWRIGQSKDVCIYRLLTSGSVEEKVYHRQVFKFFLSQKVLQDPRQRKFFKRNDLQEMLEPPPPPPGYSASSAPGVGACVSSKYRDWLRGGIRWERRAAEKAFKGGRSEETVETGTRKVWGDQPEVEDETWEAFQRAAAEAGTDGNLGEELARENNLILKTLLDAQGIKTSLTQDDLERPLLDASIVDRQSRDIAKAAMQALRNSQLERMSHGIDVPTWTGKCGRAGIPAAAARRSNASRSASSSTSASLCSLSSPSSGVAASILAGLRKLQRSLRASREPSLDSRAASLSQDRDDRGSKSRERARTGERDETVSLTFEEKKLAEEILHFFLSRPESDFAVTTGELLEAFAPRIPSMQREKTSSDKTFGEEITTRMKDERRARRGRKGGREELTEQHLERQCVESRGTTRA</sequence>
<feature type="domain" description="Helicase C-terminal" evidence="4">
    <location>
        <begin position="1062"/>
        <end position="1241"/>
    </location>
</feature>
<dbReference type="Pfam" id="PF00176">
    <property type="entry name" value="SNF2-rel_dom"/>
    <property type="match status" value="1"/>
</dbReference>
<evidence type="ECO:0000256" key="2">
    <source>
        <dbReference type="SAM" id="MobiDB-lite"/>
    </source>
</evidence>
<proteinExistence type="predicted"/>
<accession>S7UXK9</accession>
<feature type="compositionally biased region" description="Acidic residues" evidence="2">
    <location>
        <begin position="416"/>
        <end position="439"/>
    </location>
</feature>
<feature type="compositionally biased region" description="Basic and acidic residues" evidence="2">
    <location>
        <begin position="27"/>
        <end position="38"/>
    </location>
</feature>
<dbReference type="GO" id="GO:0008094">
    <property type="term" value="F:ATP-dependent activity, acting on DNA"/>
    <property type="evidence" value="ECO:0007669"/>
    <property type="project" value="TreeGrafter"/>
</dbReference>
<dbReference type="InterPro" id="IPR014001">
    <property type="entry name" value="Helicase_ATP-bd"/>
</dbReference>
<dbReference type="Gene3D" id="3.40.50.300">
    <property type="entry name" value="P-loop containing nucleotide triphosphate hydrolases"/>
    <property type="match status" value="1"/>
</dbReference>
<feature type="compositionally biased region" description="Low complexity" evidence="2">
    <location>
        <begin position="39"/>
        <end position="48"/>
    </location>
</feature>
<evidence type="ECO:0000259" key="3">
    <source>
        <dbReference type="PROSITE" id="PS51192"/>
    </source>
</evidence>
<feature type="compositionally biased region" description="Basic and acidic residues" evidence="2">
    <location>
        <begin position="1543"/>
        <end position="1566"/>
    </location>
</feature>
<feature type="compositionally biased region" description="Low complexity" evidence="2">
    <location>
        <begin position="491"/>
        <end position="507"/>
    </location>
</feature>
<dbReference type="PANTHER" id="PTHR45629">
    <property type="entry name" value="SNF2/RAD54 FAMILY MEMBER"/>
    <property type="match status" value="1"/>
</dbReference>
<feature type="compositionally biased region" description="Low complexity" evidence="2">
    <location>
        <begin position="213"/>
        <end position="223"/>
    </location>
</feature>
<feature type="region of interest" description="Disordered" evidence="2">
    <location>
        <begin position="185"/>
        <end position="285"/>
    </location>
</feature>
<dbReference type="VEuPathDB" id="ToxoDB:TGGT1_263140"/>
<feature type="region of interest" description="Disordered" evidence="2">
    <location>
        <begin position="642"/>
        <end position="674"/>
    </location>
</feature>
<dbReference type="SUPFAM" id="SSF52540">
    <property type="entry name" value="P-loop containing nucleoside triphosphate hydrolases"/>
    <property type="match status" value="2"/>
</dbReference>
<dbReference type="CDD" id="cd18793">
    <property type="entry name" value="SF2_C_SNF"/>
    <property type="match status" value="1"/>
</dbReference>
<evidence type="ECO:0000313" key="5">
    <source>
        <dbReference type="EMBL" id="EPR62455.1"/>
    </source>
</evidence>
<dbReference type="PROSITE" id="PS51192">
    <property type="entry name" value="HELICASE_ATP_BIND_1"/>
    <property type="match status" value="1"/>
</dbReference>
<dbReference type="SMART" id="SM00490">
    <property type="entry name" value="HELICc"/>
    <property type="match status" value="1"/>
</dbReference>
<dbReference type="PANTHER" id="PTHR45629:SF7">
    <property type="entry name" value="DNA EXCISION REPAIR PROTEIN ERCC-6-RELATED"/>
    <property type="match status" value="1"/>
</dbReference>
<feature type="compositionally biased region" description="Basic and acidic residues" evidence="2">
    <location>
        <begin position="345"/>
        <end position="366"/>
    </location>
</feature>
<dbReference type="GO" id="GO:0016787">
    <property type="term" value="F:hydrolase activity"/>
    <property type="evidence" value="ECO:0007669"/>
    <property type="project" value="UniProtKB-KW"/>
</dbReference>
<gene>
    <name evidence="5" type="ORF">TGGT1_263140</name>
</gene>
<organism evidence="5 6">
    <name type="scientific">Toxoplasma gondii (strain ATCC 50853 / GT1)</name>
    <dbReference type="NCBI Taxonomy" id="507601"/>
    <lineage>
        <taxon>Eukaryota</taxon>
        <taxon>Sar</taxon>
        <taxon>Alveolata</taxon>
        <taxon>Apicomplexa</taxon>
        <taxon>Conoidasida</taxon>
        <taxon>Coccidia</taxon>
        <taxon>Eucoccidiorida</taxon>
        <taxon>Eimeriorina</taxon>
        <taxon>Sarcocystidae</taxon>
        <taxon>Toxoplasma</taxon>
    </lineage>
</organism>
<evidence type="ECO:0000256" key="1">
    <source>
        <dbReference type="ARBA" id="ARBA00022801"/>
    </source>
</evidence>
<feature type="region of interest" description="Disordered" evidence="2">
    <location>
        <begin position="1542"/>
        <end position="1596"/>
    </location>
</feature>
<dbReference type="InterPro" id="IPR038718">
    <property type="entry name" value="SNF2-like_sf"/>
</dbReference>
<dbReference type="FunFam" id="3.40.50.10810:FF:000094">
    <property type="entry name" value="DNA excision repair protein ERCC-6"/>
    <property type="match status" value="1"/>
</dbReference>
<dbReference type="OrthoDB" id="413460at2759"/>
<feature type="compositionally biased region" description="Basic and acidic residues" evidence="2">
    <location>
        <begin position="1573"/>
        <end position="1588"/>
    </location>
</feature>
<protein>
    <submittedName>
        <fullName evidence="5">SWI2/SNF2-containing protein RAD26</fullName>
    </submittedName>
</protein>
<feature type="region of interest" description="Disordered" evidence="2">
    <location>
        <begin position="1"/>
        <end position="147"/>
    </location>
</feature>
<dbReference type="EMBL" id="AAQM03000095">
    <property type="protein sequence ID" value="EPR62455.1"/>
    <property type="molecule type" value="Genomic_DNA"/>
</dbReference>
<feature type="compositionally biased region" description="Basic and acidic residues" evidence="2">
    <location>
        <begin position="377"/>
        <end position="415"/>
    </location>
</feature>
<feature type="compositionally biased region" description="Low complexity" evidence="2">
    <location>
        <begin position="549"/>
        <end position="564"/>
    </location>
</feature>
<feature type="domain" description="Helicase ATP-binding" evidence="3">
    <location>
        <begin position="700"/>
        <end position="901"/>
    </location>
</feature>
<feature type="region of interest" description="Disordered" evidence="2">
    <location>
        <begin position="1419"/>
        <end position="1442"/>
    </location>
</feature>
<reference evidence="5 6" key="2">
    <citation type="submission" date="2013-05" db="EMBL/GenBank/DDBJ databases">
        <authorList>
            <person name="Sibley D."/>
            <person name="Venepally P."/>
            <person name="Karamycheva S."/>
            <person name="Hadjithomas M."/>
            <person name="Khan A."/>
            <person name="Brunk B."/>
            <person name="Roos D."/>
            <person name="Caler E."/>
            <person name="Lorenzi H."/>
        </authorList>
    </citation>
    <scope>NUCLEOTIDE SEQUENCE [LARGE SCALE GENOMIC DNA]</scope>
    <source>
        <strain evidence="5 6">GT1</strain>
    </source>
</reference>
<evidence type="ECO:0000259" key="4">
    <source>
        <dbReference type="PROSITE" id="PS51194"/>
    </source>
</evidence>
<feature type="compositionally biased region" description="Polar residues" evidence="2">
    <location>
        <begin position="88"/>
        <end position="103"/>
    </location>
</feature>
<dbReference type="Proteomes" id="UP000005641">
    <property type="component" value="Unassembled WGS sequence"/>
</dbReference>
<dbReference type="InterPro" id="IPR000330">
    <property type="entry name" value="SNF2_N"/>
</dbReference>
<evidence type="ECO:0000313" key="6">
    <source>
        <dbReference type="Proteomes" id="UP000005641"/>
    </source>
</evidence>
<dbReference type="InterPro" id="IPR001650">
    <property type="entry name" value="Helicase_C-like"/>
</dbReference>
<feature type="compositionally biased region" description="Basic and acidic residues" evidence="2">
    <location>
        <begin position="1477"/>
        <end position="1498"/>
    </location>
</feature>
<feature type="region of interest" description="Disordered" evidence="2">
    <location>
        <begin position="1461"/>
        <end position="1498"/>
    </location>
</feature>
<dbReference type="PROSITE" id="PS51194">
    <property type="entry name" value="HELICASE_CTER"/>
    <property type="match status" value="1"/>
</dbReference>
<dbReference type="InterPro" id="IPR050496">
    <property type="entry name" value="SNF2_RAD54_helicase_repair"/>
</dbReference>
<dbReference type="GO" id="GO:0005634">
    <property type="term" value="C:nucleus"/>
    <property type="evidence" value="ECO:0007669"/>
    <property type="project" value="TreeGrafter"/>
</dbReference>
<dbReference type="GO" id="GO:0005524">
    <property type="term" value="F:ATP binding"/>
    <property type="evidence" value="ECO:0007669"/>
    <property type="project" value="InterPro"/>
</dbReference>
<dbReference type="InterPro" id="IPR049730">
    <property type="entry name" value="SNF2/RAD54-like_C"/>
</dbReference>
<dbReference type="Gene3D" id="3.40.50.10810">
    <property type="entry name" value="Tandem AAA-ATPase domain"/>
    <property type="match status" value="1"/>
</dbReference>
<dbReference type="Pfam" id="PF00271">
    <property type="entry name" value="Helicase_C"/>
    <property type="match status" value="1"/>
</dbReference>